<dbReference type="InterPro" id="IPR026816">
    <property type="entry name" value="Flavodoxin_dom"/>
</dbReference>
<organism evidence="2 3">
    <name type="scientific">Terrimonas ginsenosidimutans</name>
    <dbReference type="NCBI Taxonomy" id="2908004"/>
    <lineage>
        <taxon>Bacteria</taxon>
        <taxon>Pseudomonadati</taxon>
        <taxon>Bacteroidota</taxon>
        <taxon>Chitinophagia</taxon>
        <taxon>Chitinophagales</taxon>
        <taxon>Chitinophagaceae</taxon>
        <taxon>Terrimonas</taxon>
    </lineage>
</organism>
<dbReference type="Proteomes" id="UP001165367">
    <property type="component" value="Unassembled WGS sequence"/>
</dbReference>
<sequence length="171" mass="19763">MKSMIIYRGRYGATRQYAEWLHQKLALTVRTTEDCTAEELRNAELLVLGSSVYIGKLEMTKWIRQHLDYLRGRQLILFVVSGTPSGERDKLQGYIKSSVPAVIAEKCKIFFLEGRLDYQKLSLKDRFMLRVGAFFAGKINGRKMLKGYDGVKEENLAGLYKYLETTMYQQV</sequence>
<keyword evidence="3" id="KW-1185">Reference proteome</keyword>
<feature type="domain" description="Flavodoxin" evidence="1">
    <location>
        <begin position="4"/>
        <end position="130"/>
    </location>
</feature>
<dbReference type="RefSeq" id="WP_237874830.1">
    <property type="nucleotide sequence ID" value="NZ_JAKLTR010000012.1"/>
</dbReference>
<comment type="caution">
    <text evidence="2">The sequence shown here is derived from an EMBL/GenBank/DDBJ whole genome shotgun (WGS) entry which is preliminary data.</text>
</comment>
<evidence type="ECO:0000259" key="1">
    <source>
        <dbReference type="Pfam" id="PF12724"/>
    </source>
</evidence>
<dbReference type="InterPro" id="IPR029039">
    <property type="entry name" value="Flavoprotein-like_sf"/>
</dbReference>
<dbReference type="InterPro" id="IPR052200">
    <property type="entry name" value="Protoporphyrinogen_IX_DH"/>
</dbReference>
<accession>A0ABS9KVF0</accession>
<dbReference type="PANTHER" id="PTHR38030">
    <property type="entry name" value="PROTOPORPHYRINOGEN IX DEHYDROGENASE [MENAQUINONE]"/>
    <property type="match status" value="1"/>
</dbReference>
<protein>
    <submittedName>
        <fullName evidence="2">Flavodoxin domain-containing protein</fullName>
    </submittedName>
</protein>
<evidence type="ECO:0000313" key="3">
    <source>
        <dbReference type="Proteomes" id="UP001165367"/>
    </source>
</evidence>
<reference evidence="2" key="1">
    <citation type="submission" date="2022-01" db="EMBL/GenBank/DDBJ databases">
        <authorList>
            <person name="Jo J.-H."/>
            <person name="Im W.-T."/>
        </authorList>
    </citation>
    <scope>NUCLEOTIDE SEQUENCE</scope>
    <source>
        <strain evidence="2">NA20</strain>
    </source>
</reference>
<dbReference type="PANTHER" id="PTHR38030:SF2">
    <property type="entry name" value="PROTOPORPHYRINOGEN IX DEHYDROGENASE [QUINONE]"/>
    <property type="match status" value="1"/>
</dbReference>
<dbReference type="SUPFAM" id="SSF52218">
    <property type="entry name" value="Flavoproteins"/>
    <property type="match status" value="1"/>
</dbReference>
<name>A0ABS9KVF0_9BACT</name>
<proteinExistence type="predicted"/>
<dbReference type="Pfam" id="PF12724">
    <property type="entry name" value="Flavodoxin_5"/>
    <property type="match status" value="1"/>
</dbReference>
<evidence type="ECO:0000313" key="2">
    <source>
        <dbReference type="EMBL" id="MCG2616295.1"/>
    </source>
</evidence>
<dbReference type="Gene3D" id="3.40.50.360">
    <property type="match status" value="1"/>
</dbReference>
<dbReference type="EMBL" id="JAKLTR010000012">
    <property type="protein sequence ID" value="MCG2616295.1"/>
    <property type="molecule type" value="Genomic_DNA"/>
</dbReference>
<gene>
    <name evidence="2" type="ORF">LZZ85_18495</name>
</gene>